<dbReference type="Proteomes" id="UP000040910">
    <property type="component" value="Unassembled WGS sequence"/>
</dbReference>
<feature type="region of interest" description="Disordered" evidence="2">
    <location>
        <begin position="1387"/>
        <end position="1418"/>
    </location>
</feature>
<evidence type="ECO:0000259" key="4">
    <source>
        <dbReference type="Pfam" id="PF18840"/>
    </source>
</evidence>
<dbReference type="RefSeq" id="WP_050240232.1">
    <property type="nucleotide sequence ID" value="NZ_CKAB01000001.1"/>
</dbReference>
<dbReference type="Gene3D" id="3.90.580.10">
    <property type="entry name" value="Zinc finger, CHC2-type domain"/>
    <property type="match status" value="1"/>
</dbReference>
<feature type="domain" description="Large polyvalent protein associated" evidence="4">
    <location>
        <begin position="1252"/>
        <end position="1360"/>
    </location>
</feature>
<dbReference type="Pfam" id="PF18840">
    <property type="entry name" value="LPD25"/>
    <property type="match status" value="1"/>
</dbReference>
<evidence type="ECO:0000313" key="5">
    <source>
        <dbReference type="EMBL" id="CIV01305.1"/>
    </source>
</evidence>
<dbReference type="Pfam" id="PF18813">
    <property type="entry name" value="PBECR4"/>
    <property type="match status" value="1"/>
</dbReference>
<dbReference type="GO" id="GO:0008270">
    <property type="term" value="F:zinc ion binding"/>
    <property type="evidence" value="ECO:0007669"/>
    <property type="project" value="InterPro"/>
</dbReference>
<dbReference type="InterPro" id="IPR041045">
    <property type="entry name" value="LPD25"/>
</dbReference>
<feature type="domain" description="Phage-Barnase-EndoU-ColicinE5/D-RelE like nuclease 4" evidence="3">
    <location>
        <begin position="964"/>
        <end position="1138"/>
    </location>
</feature>
<proteinExistence type="predicted"/>
<evidence type="ECO:0000256" key="1">
    <source>
        <dbReference type="SAM" id="Coils"/>
    </source>
</evidence>
<dbReference type="EMBL" id="CKLF01000001">
    <property type="protein sequence ID" value="CIV01305.1"/>
    <property type="molecule type" value="Genomic_DNA"/>
</dbReference>
<evidence type="ECO:0000256" key="2">
    <source>
        <dbReference type="SAM" id="MobiDB-lite"/>
    </source>
</evidence>
<organism evidence="5 6">
    <name type="scientific">Streptococcus pneumoniae</name>
    <dbReference type="NCBI Taxonomy" id="1313"/>
    <lineage>
        <taxon>Bacteria</taxon>
        <taxon>Bacillati</taxon>
        <taxon>Bacillota</taxon>
        <taxon>Bacilli</taxon>
        <taxon>Lactobacillales</taxon>
        <taxon>Streptococcaceae</taxon>
        <taxon>Streptococcus</taxon>
    </lineage>
</organism>
<evidence type="ECO:0000313" key="6">
    <source>
        <dbReference type="Proteomes" id="UP000040910"/>
    </source>
</evidence>
<feature type="region of interest" description="Disordered" evidence="2">
    <location>
        <begin position="1580"/>
        <end position="1600"/>
    </location>
</feature>
<feature type="region of interest" description="Disordered" evidence="2">
    <location>
        <begin position="576"/>
        <end position="596"/>
    </location>
</feature>
<evidence type="ECO:0000259" key="3">
    <source>
        <dbReference type="Pfam" id="PF18813"/>
    </source>
</evidence>
<dbReference type="InterPro" id="IPR036977">
    <property type="entry name" value="DNA_primase_Znf_CHC2"/>
</dbReference>
<gene>
    <name evidence="5" type="ORF">ERS019316_00043</name>
</gene>
<accession>A0AA86XYZ1</accession>
<dbReference type="Gene3D" id="1.10.10.2910">
    <property type="match status" value="1"/>
</dbReference>
<comment type="caution">
    <text evidence="5">The sequence shown here is derived from an EMBL/GenBank/DDBJ whole genome shotgun (WGS) entry which is preliminary data.</text>
</comment>
<feature type="compositionally biased region" description="Polar residues" evidence="2">
    <location>
        <begin position="578"/>
        <end position="589"/>
    </location>
</feature>
<dbReference type="InterPro" id="IPR041420">
    <property type="entry name" value="PBECR4"/>
</dbReference>
<name>A0AA86XYZ1_STREE</name>
<feature type="region of interest" description="Disordered" evidence="2">
    <location>
        <begin position="887"/>
        <end position="918"/>
    </location>
</feature>
<dbReference type="Gene3D" id="3.40.1360.10">
    <property type="match status" value="1"/>
</dbReference>
<sequence>MTEQESRRGKSRRERVEFARSRDILDVANELQMELVRSGRDYRWKEHDSLVISPDKNLWKWFSRNTGGDAISLVETIKEVSFNQSVDFLNDGNFKEFQMVERPQEDFKYYLEKYEQPFSAGRDYLRNQRGLSDETIDYFLEQGVLAQANAKLDYFAEGTGGVTTNAIEPVIVFKSLSSSSGEVVGASLQGIQENWEKWPKHGYAKVIMKNSDPMTGIHVDIGSPKRLIFTESPIDLMSYYELHKDSLQDVRLVSMDGLKESTIGRHLSQIQAEMSGKPLRWTPEQLADGLQVAIDHHFFEDRKNADLITLALDNDKAGRTFIQELEAKEAVINSDLPELRPGQDKTDWNDVLNNQQEEKSDNSRLAQARRKLERLRGEQDEAISRAYSHQALTNGQPMNDKRGSASFMRKQEQIEGQVFSKMDEIRQQEERVERLEHQQHLNEMGLNRQGTGLEMSVQNIPRIREELEKAKRGESFFTKATLKRYQEELTRLEAISEQMDKTSIQPATQVLIDEGLVNQWQKQPNTYFVKGLRRVALELTEEGEFQLSSQTKYHPKTDEERLKVDELLAKQGKENVGLTPSNQEKTISPQPEPIEKNQGEAGWLEKNWDNLTFSIENKKTVVIDPTSIDEMVEEKQTPDNQESIVNTEENAGRLMSYEEVKQENEALTKSLNDRIQSGELSIEFAPDFYLYDVFAKLGNSHPTKYLNAKRMEVLSPIHSLLTSIDDQTIDLYKKKGTPEQDSLYQALKPHQRTLGVDISTRFIGELAIAAYSTNKQIESLSSDSFGVYFGERTLDNLSQSIERMLEYPLIESGTRDFAHGFVTTPNTLFHYLEEQEGEVVLNRGLLDNLMSRLDTQPLKIIEASEEKEKASEKSQELDMIFEQQKNERTSGSLGSLQPEAEGSPTPVPKAGTFERSVTSRPTTSSHLLYFTINEEFQSSNDGYYHSISLDELTKLNRPIRRLALQNAAQYYLDELANSKIYYVTPDKTVQVHFEEKHFMHLTGIKPIALGQTPEKTLHDFAEGNGHFDNILLANNDAAFDKLKVLSDLSVATESTSFYFDDLTDLRRYDGRFDSLIKSDDKDIILLFKELEEENYIPISVFKSRTKLTMELETVDKTPILGVFRERDGQIEQLSINEEYVKDGGEEMLSILKNKQYEEVSEEPEPPAPENTLNNSLLDANKFTQVLDTVYNLGVPSDISKTPEEFHQAWNQYLDYAKQYNDKFDQIVAAAGEDHLLDTNSDFYKEWIQDHIYKENYHVRLQWSEERPEGPILPFKETDLISYQDFARELYKANQDFYPIHQEGMKQVTAGNTEGYIPPTKIKFDVYAPGGEVIKEGIRYDIGDETTPISQMLGLGYCRLNGQSELASMDEEILSQLENREVNKEISQEANESTRLIEEGEGQTPDTRETVAFQSSKQETKTNLLQRVEEILKEEPISDLETPEVNSSSIDYATLTPHELSEVAFQKVREYTETPERLEEYLNFMSKFPELSPRNVALIQEQWPGASAVATYNQWQSMGEVLGITSDQVFETRNTYTNKKTGRTREVIHNNLSVKTGEKSHITLFRPMMVEMIPVLDENGNQVKNGKGNPKYKRLSEATPEEKTLKKEGKLKSRFFQERDSNTGLAKFATYKVFELSQTTLKPEFYPKAMPNRHYDFNMDHIRTKEVLEGLSDYAKNIGVTIYQDDAKELRSPKGSFYPDEQKILLNPDNTPGEVVATTIHELAHASLHNPKFANSYKEDVSKDRRELEAEMTSYLVSNHFGLDTSEKAIRYMAIWTDNLTSLDDQQLAQSMKRIHGTVSKIVKSVEQHTKPYQLNRQMGQNQNFIQSPKKGLKV</sequence>
<protein>
    <submittedName>
        <fullName evidence="5">DNA primase</fullName>
    </submittedName>
</protein>
<dbReference type="GO" id="GO:0003677">
    <property type="term" value="F:DNA binding"/>
    <property type="evidence" value="ECO:0007669"/>
    <property type="project" value="InterPro"/>
</dbReference>
<reference evidence="5 6" key="1">
    <citation type="submission" date="2015-03" db="EMBL/GenBank/DDBJ databases">
        <authorList>
            <consortium name="Pathogen Informatics"/>
            <person name="Murphy D."/>
        </authorList>
    </citation>
    <scope>NUCLEOTIDE SEQUENCE [LARGE SCALE GENOMIC DNA]</scope>
    <source>
        <strain evidence="6">type strain: N</strain>
    </source>
</reference>
<keyword evidence="1" id="KW-0175">Coiled coil</keyword>
<dbReference type="GO" id="GO:0006260">
    <property type="term" value="P:DNA replication"/>
    <property type="evidence" value="ECO:0007669"/>
    <property type="project" value="InterPro"/>
</dbReference>
<feature type="coiled-coil region" evidence="1">
    <location>
        <begin position="358"/>
        <end position="385"/>
    </location>
</feature>
<dbReference type="SUPFAM" id="SSF57783">
    <property type="entry name" value="Zinc beta-ribbon"/>
    <property type="match status" value="1"/>
</dbReference>